<proteinExistence type="inferred from homology"/>
<comment type="similarity">
    <text evidence="1">Belongs to the bacterial solute-binding protein 1 family.</text>
</comment>
<dbReference type="AlphaFoldDB" id="A0A8J8M842"/>
<protein>
    <submittedName>
        <fullName evidence="5">Sugar ABC transporter substrate-binding protein</fullName>
    </submittedName>
</protein>
<dbReference type="Pfam" id="PF13416">
    <property type="entry name" value="SBP_bac_8"/>
    <property type="match status" value="1"/>
</dbReference>
<evidence type="ECO:0000313" key="5">
    <source>
        <dbReference type="EMBL" id="QUH27870.1"/>
    </source>
</evidence>
<dbReference type="PANTHER" id="PTHR30061:SF50">
    <property type="entry name" value="MALTOSE_MALTODEXTRIN-BINDING PERIPLASMIC PROTEIN"/>
    <property type="match status" value="1"/>
</dbReference>
<organism evidence="5 6">
    <name type="scientific">Vallitalea guaymasensis</name>
    <dbReference type="NCBI Taxonomy" id="1185412"/>
    <lineage>
        <taxon>Bacteria</taxon>
        <taxon>Bacillati</taxon>
        <taxon>Bacillota</taxon>
        <taxon>Clostridia</taxon>
        <taxon>Lachnospirales</taxon>
        <taxon>Vallitaleaceae</taxon>
        <taxon>Vallitalea</taxon>
    </lineage>
</organism>
<dbReference type="GO" id="GO:0015768">
    <property type="term" value="P:maltose transport"/>
    <property type="evidence" value="ECO:0007669"/>
    <property type="project" value="TreeGrafter"/>
</dbReference>
<dbReference type="EMBL" id="CP058561">
    <property type="protein sequence ID" value="QUH27870.1"/>
    <property type="molecule type" value="Genomic_DNA"/>
</dbReference>
<evidence type="ECO:0000256" key="3">
    <source>
        <dbReference type="ARBA" id="ARBA00022729"/>
    </source>
</evidence>
<dbReference type="InterPro" id="IPR006059">
    <property type="entry name" value="SBP"/>
</dbReference>
<dbReference type="GO" id="GO:1901982">
    <property type="term" value="F:maltose binding"/>
    <property type="evidence" value="ECO:0007669"/>
    <property type="project" value="TreeGrafter"/>
</dbReference>
<evidence type="ECO:0000256" key="1">
    <source>
        <dbReference type="ARBA" id="ARBA00008520"/>
    </source>
</evidence>
<keyword evidence="2" id="KW-0813">Transport</keyword>
<dbReference type="Proteomes" id="UP000677305">
    <property type="component" value="Chromosome"/>
</dbReference>
<dbReference type="KEGG" id="vgu:HYG85_02645"/>
<sequence>MFNTKKMFTIVMSILMVMSLFTGCGSKETVSNGDSQNTDGKVNEQHGDSKKQVKLSIWWASQDEFKQPLLDAIAEYEAEHPNVKIEPEWLANFDYYDNYKVALAGKTAPDIVKIDHVFVQTLGYNDQILELSEFGANDIKDKFVESAWKANMYQDNVYALPFDANTLALMYNEDLLAKAGKEVPTTYEELKDVALAINDLGEEGVYGYTVPVNPKGSGFLSFQFSSWVARNGGSILNDDWSASTLDSKEAVNALKQVDDLLSCGAIPPNVYLENEFYEGKIGLLEMGCWNINRLTADETASLNVAPLVSLKDGVTGYAPLGLYSLAITKATKHQQEAYDFCKFLATNKDLQLSYAKQTHLMPSLKDSLEDEMFNTPEWKVFVEQFKNTVSRPGSPAWPSIDKHLSNAIQKVLTGVAEPEEALKEAKELCDEEIKNIK</sequence>
<dbReference type="RefSeq" id="WP_212692168.1">
    <property type="nucleotide sequence ID" value="NZ_CP058561.1"/>
</dbReference>
<reference evidence="5 6" key="1">
    <citation type="submission" date="2020-07" db="EMBL/GenBank/DDBJ databases">
        <title>Vallitalea guaymasensis genome.</title>
        <authorList>
            <person name="Postec A."/>
        </authorList>
    </citation>
    <scope>NUCLEOTIDE SEQUENCE [LARGE SCALE GENOMIC DNA]</scope>
    <source>
        <strain evidence="5 6">Ra1766G1</strain>
    </source>
</reference>
<dbReference type="PANTHER" id="PTHR30061">
    <property type="entry name" value="MALTOSE-BINDING PERIPLASMIC PROTEIN"/>
    <property type="match status" value="1"/>
</dbReference>
<evidence type="ECO:0000256" key="4">
    <source>
        <dbReference type="SAM" id="SignalP"/>
    </source>
</evidence>
<evidence type="ECO:0000313" key="6">
    <source>
        <dbReference type="Proteomes" id="UP000677305"/>
    </source>
</evidence>
<dbReference type="InterPro" id="IPR006061">
    <property type="entry name" value="SBP_1_CS"/>
</dbReference>
<dbReference type="CDD" id="cd13585">
    <property type="entry name" value="PBP2_TMBP_like"/>
    <property type="match status" value="1"/>
</dbReference>
<dbReference type="GO" id="GO:0042956">
    <property type="term" value="P:maltodextrin transmembrane transport"/>
    <property type="evidence" value="ECO:0007669"/>
    <property type="project" value="TreeGrafter"/>
</dbReference>
<dbReference type="SUPFAM" id="SSF53850">
    <property type="entry name" value="Periplasmic binding protein-like II"/>
    <property type="match status" value="1"/>
</dbReference>
<dbReference type="GO" id="GO:0055085">
    <property type="term" value="P:transmembrane transport"/>
    <property type="evidence" value="ECO:0007669"/>
    <property type="project" value="InterPro"/>
</dbReference>
<gene>
    <name evidence="5" type="ORF">HYG85_02645</name>
</gene>
<dbReference type="GO" id="GO:0055052">
    <property type="term" value="C:ATP-binding cassette (ABC) transporter complex, substrate-binding subunit-containing"/>
    <property type="evidence" value="ECO:0007669"/>
    <property type="project" value="TreeGrafter"/>
</dbReference>
<keyword evidence="3 4" id="KW-0732">Signal</keyword>
<dbReference type="PROSITE" id="PS01037">
    <property type="entry name" value="SBP_BACTERIAL_1"/>
    <property type="match status" value="1"/>
</dbReference>
<keyword evidence="6" id="KW-1185">Reference proteome</keyword>
<feature type="chain" id="PRO_5038756869" evidence="4">
    <location>
        <begin position="23"/>
        <end position="437"/>
    </location>
</feature>
<feature type="signal peptide" evidence="4">
    <location>
        <begin position="1"/>
        <end position="22"/>
    </location>
</feature>
<accession>A0A8J8M842</accession>
<dbReference type="PROSITE" id="PS51257">
    <property type="entry name" value="PROKAR_LIPOPROTEIN"/>
    <property type="match status" value="1"/>
</dbReference>
<evidence type="ECO:0000256" key="2">
    <source>
        <dbReference type="ARBA" id="ARBA00022448"/>
    </source>
</evidence>
<name>A0A8J8M842_9FIRM</name>
<dbReference type="Gene3D" id="3.40.190.10">
    <property type="entry name" value="Periplasmic binding protein-like II"/>
    <property type="match status" value="2"/>
</dbReference>